<evidence type="ECO:0000313" key="7">
    <source>
        <dbReference type="Proteomes" id="UP000248918"/>
    </source>
</evidence>
<sequence>MPLTSAEDTSLPRHYRSGEAARLARMPVTRLRLWERRYEVVGPAKSEAGQRLYSDDDVRRLVLINALVQRGHAIGAIARLEREQLEFLAAGNSSTGGARPAKTLSELRFRLTLVGETLARRLAETGIDLRRYGVGKLAEYADMAAAREHASLEGEEANLLLLRVPSLHEDAAAEVLALADACGAAAVAVVYGFGTGRAAEALRLAGVRLYREPDSRTELRQMLGDLFQRAQLTHESGDASTWSRSPRRYDDAELEAIAARSSTIACECPRHLAELVMQLATFESYSDACTSRSAQDVALHRHLGDVANRARVLIESALERVVREEGGSPQPHEAE</sequence>
<dbReference type="PANTHER" id="PTHR30204:SF69">
    <property type="entry name" value="MERR-FAMILY TRANSCRIPTIONAL REGULATOR"/>
    <property type="match status" value="1"/>
</dbReference>
<evidence type="ECO:0000259" key="5">
    <source>
        <dbReference type="PROSITE" id="PS50937"/>
    </source>
</evidence>
<keyword evidence="1" id="KW-0678">Repressor</keyword>
<dbReference type="Proteomes" id="UP000248918">
    <property type="component" value="Unassembled WGS sequence"/>
</dbReference>
<dbReference type="PANTHER" id="PTHR30204">
    <property type="entry name" value="REDOX-CYCLING DRUG-SENSING TRANSCRIPTIONAL ACTIVATOR SOXR"/>
    <property type="match status" value="1"/>
</dbReference>
<dbReference type="Gene3D" id="1.10.1660.10">
    <property type="match status" value="1"/>
</dbReference>
<proteinExistence type="predicted"/>
<keyword evidence="2" id="KW-0805">Transcription regulation</keyword>
<keyword evidence="4" id="KW-0804">Transcription</keyword>
<dbReference type="RefSeq" id="WP_111935252.1">
    <property type="nucleotide sequence ID" value="NZ_CADFFP010000034.1"/>
</dbReference>
<dbReference type="EMBL" id="QLTK01000035">
    <property type="protein sequence ID" value="RAS20611.1"/>
    <property type="molecule type" value="Genomic_DNA"/>
</dbReference>
<reference evidence="6 7" key="1">
    <citation type="submission" date="2018-06" db="EMBL/GenBank/DDBJ databases">
        <title>Genomic Encyclopedia of Type Strains, Phase III (KMG-III): the genomes of soil and plant-associated and newly described type strains.</title>
        <authorList>
            <person name="Whitman W."/>
        </authorList>
    </citation>
    <scope>NUCLEOTIDE SEQUENCE [LARGE SCALE GENOMIC DNA]</scope>
    <source>
        <strain evidence="6 7">LMG 23644</strain>
    </source>
</reference>
<protein>
    <submittedName>
        <fullName evidence="6">MerR-like DNA binding protein</fullName>
    </submittedName>
</protein>
<accession>A0A329BHC0</accession>
<dbReference type="GO" id="GO:0003677">
    <property type="term" value="F:DNA binding"/>
    <property type="evidence" value="ECO:0007669"/>
    <property type="project" value="UniProtKB-KW"/>
</dbReference>
<dbReference type="AlphaFoldDB" id="A0A329BHC0"/>
<dbReference type="PROSITE" id="PS50937">
    <property type="entry name" value="HTH_MERR_2"/>
    <property type="match status" value="1"/>
</dbReference>
<dbReference type="GO" id="GO:0003700">
    <property type="term" value="F:DNA-binding transcription factor activity"/>
    <property type="evidence" value="ECO:0007669"/>
    <property type="project" value="InterPro"/>
</dbReference>
<feature type="domain" description="HTH merR-type" evidence="5">
    <location>
        <begin position="14"/>
        <end position="83"/>
    </location>
</feature>
<dbReference type="InterPro" id="IPR000551">
    <property type="entry name" value="MerR-type_HTH_dom"/>
</dbReference>
<evidence type="ECO:0000256" key="1">
    <source>
        <dbReference type="ARBA" id="ARBA00022491"/>
    </source>
</evidence>
<dbReference type="InterPro" id="IPR009061">
    <property type="entry name" value="DNA-bd_dom_put_sf"/>
</dbReference>
<keyword evidence="3" id="KW-0238">DNA-binding</keyword>
<evidence type="ECO:0000256" key="3">
    <source>
        <dbReference type="ARBA" id="ARBA00023125"/>
    </source>
</evidence>
<comment type="caution">
    <text evidence="6">The sequence shown here is derived from an EMBL/GenBank/DDBJ whole genome shotgun (WGS) entry which is preliminary data.</text>
</comment>
<evidence type="ECO:0000256" key="4">
    <source>
        <dbReference type="ARBA" id="ARBA00023163"/>
    </source>
</evidence>
<evidence type="ECO:0000313" key="6">
    <source>
        <dbReference type="EMBL" id="RAS20611.1"/>
    </source>
</evidence>
<organism evidence="6 7">
    <name type="scientific">Paraburkholderia bryophila</name>
    <dbReference type="NCBI Taxonomy" id="420952"/>
    <lineage>
        <taxon>Bacteria</taxon>
        <taxon>Pseudomonadati</taxon>
        <taxon>Pseudomonadota</taxon>
        <taxon>Betaproteobacteria</taxon>
        <taxon>Burkholderiales</taxon>
        <taxon>Burkholderiaceae</taxon>
        <taxon>Paraburkholderia</taxon>
    </lineage>
</organism>
<dbReference type="InterPro" id="IPR047057">
    <property type="entry name" value="MerR_fam"/>
</dbReference>
<dbReference type="SMART" id="SM00422">
    <property type="entry name" value="HTH_MERR"/>
    <property type="match status" value="1"/>
</dbReference>
<dbReference type="SUPFAM" id="SSF46955">
    <property type="entry name" value="Putative DNA-binding domain"/>
    <property type="match status" value="1"/>
</dbReference>
<name>A0A329BHC0_9BURK</name>
<gene>
    <name evidence="6" type="ORF">BX591_13530</name>
</gene>
<evidence type="ECO:0000256" key="2">
    <source>
        <dbReference type="ARBA" id="ARBA00023015"/>
    </source>
</evidence>
<dbReference type="Pfam" id="PF13411">
    <property type="entry name" value="MerR_1"/>
    <property type="match status" value="1"/>
</dbReference>
<dbReference type="OrthoDB" id="9800334at2"/>